<reference evidence="3" key="1">
    <citation type="journal article" date="2010" name="Genome Biol.">
        <title>Genome sequence of the necrotrophic plant pathogen Pythium ultimum reveals original pathogenicity mechanisms and effector repertoire.</title>
        <authorList>
            <person name="Levesque C.A."/>
            <person name="Brouwer H."/>
            <person name="Cano L."/>
            <person name="Hamilton J.P."/>
            <person name="Holt C."/>
            <person name="Huitema E."/>
            <person name="Raffaele S."/>
            <person name="Robideau G.P."/>
            <person name="Thines M."/>
            <person name="Win J."/>
            <person name="Zerillo M.M."/>
            <person name="Beakes G.W."/>
            <person name="Boore J.L."/>
            <person name="Busam D."/>
            <person name="Dumas B."/>
            <person name="Ferriera S."/>
            <person name="Fuerstenberg S.I."/>
            <person name="Gachon C.M."/>
            <person name="Gaulin E."/>
            <person name="Govers F."/>
            <person name="Grenville-Briggs L."/>
            <person name="Horner N."/>
            <person name="Hostetler J."/>
            <person name="Jiang R.H."/>
            <person name="Johnson J."/>
            <person name="Krajaejun T."/>
            <person name="Lin H."/>
            <person name="Meijer H.J."/>
            <person name="Moore B."/>
            <person name="Morris P."/>
            <person name="Phuntmart V."/>
            <person name="Puiu D."/>
            <person name="Shetty J."/>
            <person name="Stajich J.E."/>
            <person name="Tripathy S."/>
            <person name="Wawra S."/>
            <person name="van West P."/>
            <person name="Whitty B.R."/>
            <person name="Coutinho P.M."/>
            <person name="Henrissat B."/>
            <person name="Martin F."/>
            <person name="Thomas P.D."/>
            <person name="Tyler B.M."/>
            <person name="De Vries R.P."/>
            <person name="Kamoun S."/>
            <person name="Yandell M."/>
            <person name="Tisserat N."/>
            <person name="Buell C.R."/>
        </authorList>
    </citation>
    <scope>NUCLEOTIDE SEQUENCE</scope>
    <source>
        <strain evidence="3">DAOM:BR144</strain>
    </source>
</reference>
<evidence type="ECO:0000313" key="3">
    <source>
        <dbReference type="Proteomes" id="UP000019132"/>
    </source>
</evidence>
<feature type="region of interest" description="Disordered" evidence="1">
    <location>
        <begin position="537"/>
        <end position="598"/>
    </location>
</feature>
<organism evidence="2 3">
    <name type="scientific">Globisporangium ultimum (strain ATCC 200006 / CBS 805.95 / DAOM BR144)</name>
    <name type="common">Pythium ultimum</name>
    <dbReference type="NCBI Taxonomy" id="431595"/>
    <lineage>
        <taxon>Eukaryota</taxon>
        <taxon>Sar</taxon>
        <taxon>Stramenopiles</taxon>
        <taxon>Oomycota</taxon>
        <taxon>Peronosporomycetes</taxon>
        <taxon>Pythiales</taxon>
        <taxon>Pythiaceae</taxon>
        <taxon>Globisporangium</taxon>
    </lineage>
</organism>
<feature type="compositionally biased region" description="Low complexity" evidence="1">
    <location>
        <begin position="201"/>
        <end position="221"/>
    </location>
</feature>
<proteinExistence type="predicted"/>
<dbReference type="InParanoid" id="K3WT31"/>
<feature type="compositionally biased region" description="Pro residues" evidence="1">
    <location>
        <begin position="89"/>
        <end position="100"/>
    </location>
</feature>
<name>K3WT31_GLOUD</name>
<protein>
    <submittedName>
        <fullName evidence="2">Uncharacterized protein</fullName>
    </submittedName>
</protein>
<dbReference type="OMA" id="VVMSLPY"/>
<reference evidence="3" key="2">
    <citation type="submission" date="2010-04" db="EMBL/GenBank/DDBJ databases">
        <authorList>
            <person name="Buell R."/>
            <person name="Hamilton J."/>
            <person name="Hostetler J."/>
        </authorList>
    </citation>
    <scope>NUCLEOTIDE SEQUENCE [LARGE SCALE GENOMIC DNA]</scope>
    <source>
        <strain evidence="3">DAOM:BR144</strain>
    </source>
</reference>
<feature type="compositionally biased region" description="Polar residues" evidence="1">
    <location>
        <begin position="260"/>
        <end position="280"/>
    </location>
</feature>
<dbReference type="VEuPathDB" id="FungiDB:PYU1_G008109"/>
<feature type="compositionally biased region" description="Acidic residues" evidence="1">
    <location>
        <begin position="587"/>
        <end position="597"/>
    </location>
</feature>
<feature type="region of interest" description="Disordered" evidence="1">
    <location>
        <begin position="18"/>
        <end position="37"/>
    </location>
</feature>
<feature type="compositionally biased region" description="Basic and acidic residues" evidence="1">
    <location>
        <begin position="73"/>
        <end position="87"/>
    </location>
</feature>
<evidence type="ECO:0000256" key="1">
    <source>
        <dbReference type="SAM" id="MobiDB-lite"/>
    </source>
</evidence>
<feature type="region of interest" description="Disordered" evidence="1">
    <location>
        <begin position="399"/>
        <end position="429"/>
    </location>
</feature>
<dbReference type="AlphaFoldDB" id="K3WT31"/>
<keyword evidence="3" id="KW-1185">Reference proteome</keyword>
<feature type="compositionally biased region" description="Polar residues" evidence="1">
    <location>
        <begin position="135"/>
        <end position="154"/>
    </location>
</feature>
<accession>K3WT31</accession>
<feature type="compositionally biased region" description="Low complexity" evidence="1">
    <location>
        <begin position="18"/>
        <end position="34"/>
    </location>
</feature>
<dbReference type="Proteomes" id="UP000019132">
    <property type="component" value="Unassembled WGS sequence"/>
</dbReference>
<feature type="compositionally biased region" description="Low complexity" evidence="1">
    <location>
        <begin position="101"/>
        <end position="122"/>
    </location>
</feature>
<sequence length="643" mass="71353">MSQQAKDIYSGIKKIFPSSRRSGSFSLGSSRSSSTTVALEHELSAEAFAAAQDGVQATPKKKERRTSFSFSGWKERRSSLSNKKKELSTPPPEEMPPPPLTRSTSTSSVSSRASRASRASRTSRSEHSGYGALPTIQQHGESQEYGTTAQPTALSRSTSHPVHMSSSSSSSSSGRGSMPQQQPPAPKVLTAPATQKQQDPLASSRTSSSLNASSSVLKSSLKNQPEPIATRTGRSQSIVPELPSRNAMGLRTDPHRASYNGHSNTSPLEVTTRTRSSYSTADIGPRPVTAATKEKRRTSFSFSRNRHNDGSSKSSSSSTVPQKMAVDDVAMIVKPHANTWDSDSDEEDMRRTTRGLEGRSVSMDFVEQNPTHLISKIWRKLPIQARLYSARGSIDLDMQKDRNSFSRSSTAKQQAEKLGHSNYNKPPSPLPNANVFGDKHIYFNQKIAYCPPEGEYVALESYDDVLVRVCNFATHDQRRTSTKVQEFLERSMAFLHGTKTKHGNVVSISNEEIRMWRRLARHDWVLEEITTFAELAEKTKKQKEMQPEDELTPEKDSRSSSSVTAESDSDSDDQRRRRAAANQSNNNEDEDEDDDVSLPEGLNLHPLLHVVNSCVNFGEYLFAFDEIDELVRLEFLVEEDGWI</sequence>
<dbReference type="eggNOG" id="ENOG502R70P">
    <property type="taxonomic scope" value="Eukaryota"/>
</dbReference>
<feature type="region of interest" description="Disordered" evidence="1">
    <location>
        <begin position="50"/>
        <end position="322"/>
    </location>
</feature>
<evidence type="ECO:0000313" key="2">
    <source>
        <dbReference type="EnsemblProtists" id="PYU1_T008125"/>
    </source>
</evidence>
<feature type="compositionally biased region" description="Basic and acidic residues" evidence="1">
    <location>
        <begin position="537"/>
        <end position="558"/>
    </location>
</feature>
<feature type="compositionally biased region" description="Low complexity" evidence="1">
    <location>
        <begin position="155"/>
        <end position="179"/>
    </location>
</feature>
<dbReference type="EnsemblProtists" id="PYU1_T008125">
    <property type="protein sequence ID" value="PYU1_T008125"/>
    <property type="gene ID" value="PYU1_G008109"/>
</dbReference>
<reference evidence="2" key="3">
    <citation type="submission" date="2015-02" db="UniProtKB">
        <authorList>
            <consortium name="EnsemblProtists"/>
        </authorList>
    </citation>
    <scope>IDENTIFICATION</scope>
    <source>
        <strain evidence="2">DAOM BR144</strain>
    </source>
</reference>
<dbReference type="EMBL" id="GL376619">
    <property type="status" value="NOT_ANNOTATED_CDS"/>
    <property type="molecule type" value="Genomic_DNA"/>
</dbReference>
<dbReference type="HOGENOM" id="CLU_451655_0_0_1"/>